<dbReference type="OrthoDB" id="9770043at2"/>
<organism evidence="1 2">
    <name type="scientific">Arcobacter cloacae</name>
    <dbReference type="NCBI Taxonomy" id="1054034"/>
    <lineage>
        <taxon>Bacteria</taxon>
        <taxon>Pseudomonadati</taxon>
        <taxon>Campylobacterota</taxon>
        <taxon>Epsilonproteobacteria</taxon>
        <taxon>Campylobacterales</taxon>
        <taxon>Arcobacteraceae</taxon>
        <taxon>Arcobacter</taxon>
    </lineage>
</organism>
<sequence length="1733" mass="206416">MLRQILIDKDKLSISDEIDKSILILDEINELYQQININEIIYLLFERNVEFVNPLFLILLFNQYEKLSEIKKYRLVLDITNLPNDSQHALMIHTQQYADYKLLYNQYKTYFDGDINRPKISNFKNYLGSLIDTSRKIVIDYATKTVHNEVKLYKTNQYKHLPLTKITNRKHELFSNDSDDLRFLYYYGLSLESEKSFWEEKSNLENQEDIWNIIFRQYLDLYSIENESIIKSIKNILIEVTNNIKKHTEVNGKLANGYLSFYKKNISKDNFLNEFIVCDDFEEGFLETYYKTMIDERSKEKDSIALEEYDEIIELFKKEENEKVLEKIFNLEYIFKIQKQRIKKHFGLPLLLKLLNEMNSNQFDNLISLKFYVHRGNNCYLVNISKSGTNVSKLENIKFKGTYIYLSFPTNIQIENSFSHREPLDLHTTYYKEVYQHIELIEEKIKNFKYMNFDEFKECKSFNKNESLIIKYIKEYNVSDFLRTVYTKAYMFEKSILDIVITNFNIEFYLKYLEIYRETALLKTITNIIFIDYKYPIAMFIGGKSEEQMGLVNYKLSNSYNYDKVNFIADKCEFTTSDNILFNTNLFYESEENNFFIPLDLFIIDTNTEQYLYADMINNLLEDSKYKKSYHVDIGDGYHVSQFYFLKYIFEDSTWINRFAFNLARYLEKNTVLIGVQNYSTLIVNKSIEIFSETLKSYIIYDLEDIKEFDIFISNVKHEDLLIFCPVITNAEKLQPFTKNIDNKKYCAIKLEYMGNKEFNDYRRFLLKNVDKYVQSAEKCSHCFNDLKEEYKPLYNLDKDSFTIKNIYTDEIKIDSTIETIQLAEENTISWKNSIYFGHTTRCTNHYLYYTKTIQFLRSNELEISKSYRKVYEENKEKFGNNEIIYVILSPLHSTNNEFISLIDKYVFKNNAVIHYFNLSNKKQNYQIIDSLKNKYSNSEKYKFYFVDDEISSGNTLEYFSKLLKSITQNMTKIFSGVFSLLNRTSGYDRELLNNYCESQQFYIYKNLNLTPIKTNFENCYLCERKEYFKDLSIDSSLVFIKNQFAEQVKKLSINDSDKLEYELIDDLNDFKNYLKMYATEYINNNLYQFDNIEIQLSNYKRNVKEYFIRVYLDNKTDEIINTFIDEMLSFEADIAFVKALYFPNISYYQKIKSLIFEYVVNKLLELRDKTFDIHNKSIKVIPIFQKTNFNILKEHILFKNIRVFVDEYMLNKKCNINQLNFYIITSAYLRNNHILTTEMINLYFYLSKYVKENKLDIKLLHKYPVAVKMLVSYSKEKSKYFNFQLRDFFKIKDTTSNKFIHKIENLKDYSLINALFIENNGLVKSRINLIISDSSLETKIDYFKSQLLDYIGSIKEFNSIDCYIDINPIKEKIELANIFNNYKSLELEENNNEYLIYNGVSSKESFDSDKICINEDIERTNLNNIWCNYYDSNEGKTIIRITHTERETLAFKPISVLVIKHAKEFSIHLQLVRDILKIQEEISKFIVNEILPGAIDDKKNRVLSEYLNTYNHNVGTMLELTEDIDRTLIDNTLLEEFITHGFEKLSFEKNKIQYLLDNINNLKAYTYGLPFIAKAAQLGYKKNKATIDNNVDFFNTVRKMKDKIENFFKVAAIFNTKTNIKNNGVTYKIEVDDNINSVIIKNALKQDIQGVIFEICYNAAKYNNLSPNSECMIKFYTYNGNIYIENNICEKDIHSTSKVGLLSITKYLNKLNYDLETECFETKYVVKILKRS</sequence>
<proteinExistence type="predicted"/>
<name>A0A4V1LW04_9BACT</name>
<protein>
    <submittedName>
        <fullName evidence="1">Uncharacterized protein</fullName>
    </submittedName>
</protein>
<evidence type="ECO:0000313" key="2">
    <source>
        <dbReference type="Proteomes" id="UP000290870"/>
    </source>
</evidence>
<dbReference type="Proteomes" id="UP000290870">
    <property type="component" value="Unassembled WGS sequence"/>
</dbReference>
<dbReference type="EMBL" id="PDJZ01000001">
    <property type="protein sequence ID" value="RXJ85905.1"/>
    <property type="molecule type" value="Genomic_DNA"/>
</dbReference>
<accession>A0A4V1LW04</accession>
<comment type="caution">
    <text evidence="1">The sequence shown here is derived from an EMBL/GenBank/DDBJ whole genome shotgun (WGS) entry which is preliminary data.</text>
</comment>
<evidence type="ECO:0000313" key="1">
    <source>
        <dbReference type="EMBL" id="RXJ85905.1"/>
    </source>
</evidence>
<gene>
    <name evidence="1" type="ORF">CRU90_01190</name>
</gene>
<dbReference type="RefSeq" id="WP_128985438.1">
    <property type="nucleotide sequence ID" value="NZ_PDJZ01000001.1"/>
</dbReference>
<reference evidence="1 2" key="1">
    <citation type="submission" date="2017-10" db="EMBL/GenBank/DDBJ databases">
        <title>Genomics of the genus Arcobacter.</title>
        <authorList>
            <person name="Perez-Cataluna A."/>
            <person name="Figueras M.J."/>
        </authorList>
    </citation>
    <scope>NUCLEOTIDE SEQUENCE [LARGE SCALE GENOMIC DNA]</scope>
    <source>
        <strain evidence="1 2">F26</strain>
    </source>
</reference>